<dbReference type="GO" id="GO:0022625">
    <property type="term" value="C:cytosolic large ribosomal subunit"/>
    <property type="evidence" value="ECO:0007669"/>
    <property type="project" value="TreeGrafter"/>
</dbReference>
<sequence length="207" mass="22402">MSKYNNIHIKKMKALIGIKKGMTRVFDSEGKVVPVTVVDVKDCVLSFVEPMGFELGLGEKKHSNKALTGKYKETKKVPALRRYFKGELSVADIKIGDEIKPDMFAAGDKVEITGISKGKGFAGVVKRWGFAGGPKTHGQSDRERHPGSIGAGTDPGRVLKGKRMGGRMGQDTITLKKKEIVDVKETYLLVAGPVPGSKGDLIAIFSE</sequence>
<evidence type="ECO:0000313" key="8">
    <source>
        <dbReference type="EMBL" id="KKQ11618.1"/>
    </source>
</evidence>
<evidence type="ECO:0000313" key="9">
    <source>
        <dbReference type="Proteomes" id="UP000034075"/>
    </source>
</evidence>
<evidence type="ECO:0000256" key="2">
    <source>
        <dbReference type="ARBA" id="ARBA00022730"/>
    </source>
</evidence>
<name>A0A0G0EXI3_9BACT</name>
<evidence type="ECO:0000256" key="5">
    <source>
        <dbReference type="ARBA" id="ARBA00023274"/>
    </source>
</evidence>
<dbReference type="Proteomes" id="UP000034075">
    <property type="component" value="Unassembled WGS sequence"/>
</dbReference>
<evidence type="ECO:0000256" key="6">
    <source>
        <dbReference type="NCBIfam" id="TIGR03625"/>
    </source>
</evidence>
<comment type="similarity">
    <text evidence="1">Belongs to the universal ribosomal protein uL3 family.</text>
</comment>
<evidence type="ECO:0000256" key="4">
    <source>
        <dbReference type="ARBA" id="ARBA00022980"/>
    </source>
</evidence>
<dbReference type="EMBL" id="LBSF01000021">
    <property type="protein sequence ID" value="KKQ11618.1"/>
    <property type="molecule type" value="Genomic_DNA"/>
</dbReference>
<dbReference type="InterPro" id="IPR000597">
    <property type="entry name" value="Ribosomal_uL3"/>
</dbReference>
<reference evidence="8 9" key="1">
    <citation type="journal article" date="2015" name="Nature">
        <title>rRNA introns, odd ribosomes, and small enigmatic genomes across a large radiation of phyla.</title>
        <authorList>
            <person name="Brown C.T."/>
            <person name="Hug L.A."/>
            <person name="Thomas B.C."/>
            <person name="Sharon I."/>
            <person name="Castelle C.J."/>
            <person name="Singh A."/>
            <person name="Wilkins M.J."/>
            <person name="Williams K.H."/>
            <person name="Banfield J.F."/>
        </authorList>
    </citation>
    <scope>NUCLEOTIDE SEQUENCE [LARGE SCALE GENOMIC DNA]</scope>
</reference>
<dbReference type="InterPro" id="IPR009000">
    <property type="entry name" value="Transl_B-barrel_sf"/>
</dbReference>
<gene>
    <name evidence="8" type="ORF">US24_C0021G0005</name>
</gene>
<dbReference type="GO" id="GO:0019843">
    <property type="term" value="F:rRNA binding"/>
    <property type="evidence" value="ECO:0007669"/>
    <property type="project" value="UniProtKB-KW"/>
</dbReference>
<evidence type="ECO:0000256" key="7">
    <source>
        <dbReference type="SAM" id="MobiDB-lite"/>
    </source>
</evidence>
<dbReference type="GO" id="GO:0003735">
    <property type="term" value="F:structural constituent of ribosome"/>
    <property type="evidence" value="ECO:0007669"/>
    <property type="project" value="UniProtKB-UniRule"/>
</dbReference>
<proteinExistence type="inferred from homology"/>
<dbReference type="InterPro" id="IPR019927">
    <property type="entry name" value="Ribosomal_uL3_bac/org-type"/>
</dbReference>
<dbReference type="GO" id="GO:0006412">
    <property type="term" value="P:translation"/>
    <property type="evidence" value="ECO:0007669"/>
    <property type="project" value="UniProtKB-UniRule"/>
</dbReference>
<organism evidence="8 9">
    <name type="scientific">candidate division WS6 bacterium GW2011_GWC2_36_7</name>
    <dbReference type="NCBI Taxonomy" id="1619091"/>
    <lineage>
        <taxon>Bacteria</taxon>
        <taxon>Candidatus Dojkabacteria</taxon>
    </lineage>
</organism>
<dbReference type="Pfam" id="PF00297">
    <property type="entry name" value="Ribosomal_L3"/>
    <property type="match status" value="1"/>
</dbReference>
<keyword evidence="2" id="KW-0699">rRNA-binding</keyword>
<keyword evidence="4 8" id="KW-0689">Ribosomal protein</keyword>
<comment type="caution">
    <text evidence="8">The sequence shown here is derived from an EMBL/GenBank/DDBJ whole genome shotgun (WGS) entry which is preliminary data.</text>
</comment>
<dbReference type="PATRIC" id="fig|1619091.4.peg.281"/>
<evidence type="ECO:0000256" key="1">
    <source>
        <dbReference type="ARBA" id="ARBA00006540"/>
    </source>
</evidence>
<dbReference type="PANTHER" id="PTHR11229:SF16">
    <property type="entry name" value="LARGE RIBOSOMAL SUBUNIT PROTEIN UL3C"/>
    <property type="match status" value="1"/>
</dbReference>
<dbReference type="NCBIfam" id="TIGR03625">
    <property type="entry name" value="L3_bact"/>
    <property type="match status" value="1"/>
</dbReference>
<protein>
    <recommendedName>
        <fullName evidence="6">50S ribosomal protein L3</fullName>
    </recommendedName>
</protein>
<dbReference type="Gene3D" id="2.40.30.10">
    <property type="entry name" value="Translation factors"/>
    <property type="match status" value="2"/>
</dbReference>
<accession>A0A0G0EXI3</accession>
<keyword evidence="3" id="KW-0694">RNA-binding</keyword>
<dbReference type="AlphaFoldDB" id="A0A0G0EXI3"/>
<evidence type="ECO:0000256" key="3">
    <source>
        <dbReference type="ARBA" id="ARBA00022884"/>
    </source>
</evidence>
<dbReference type="PANTHER" id="PTHR11229">
    <property type="entry name" value="50S RIBOSOMAL PROTEIN L3"/>
    <property type="match status" value="1"/>
</dbReference>
<dbReference type="SUPFAM" id="SSF50447">
    <property type="entry name" value="Translation proteins"/>
    <property type="match status" value="1"/>
</dbReference>
<feature type="region of interest" description="Disordered" evidence="7">
    <location>
        <begin position="132"/>
        <end position="156"/>
    </location>
</feature>
<keyword evidence="5" id="KW-0687">Ribonucleoprotein</keyword>